<comment type="subunit">
    <text evidence="7">Component of a fungal signal recognition particle (SRP) complex that consists of a 7SL RNA molecule (scR1) and at least six protein subunits: SRP72, SRP68, SRP54, SEC65, SRP21 and SRP14.</text>
</comment>
<feature type="compositionally biased region" description="Basic and acidic residues" evidence="8">
    <location>
        <begin position="149"/>
        <end position="159"/>
    </location>
</feature>
<evidence type="ECO:0000256" key="2">
    <source>
        <dbReference type="ARBA" id="ARBA00010349"/>
    </source>
</evidence>
<keyword evidence="3 7" id="KW-0963">Cytoplasm</keyword>
<accession>A0ABR0KSQ6</accession>
<evidence type="ECO:0000256" key="7">
    <source>
        <dbReference type="RuleBase" id="RU368100"/>
    </source>
</evidence>
<evidence type="ECO:0000313" key="10">
    <source>
        <dbReference type="Proteomes" id="UP001357485"/>
    </source>
</evidence>
<comment type="caution">
    <text evidence="9">The sequence shown here is derived from an EMBL/GenBank/DDBJ whole genome shotgun (WGS) entry which is preliminary data.</text>
</comment>
<evidence type="ECO:0000256" key="5">
    <source>
        <dbReference type="ARBA" id="ARBA00023135"/>
    </source>
</evidence>
<dbReference type="EMBL" id="JAVRRA010024919">
    <property type="protein sequence ID" value="KAK5126171.1"/>
    <property type="molecule type" value="Genomic_DNA"/>
</dbReference>
<dbReference type="Gene3D" id="3.30.720.10">
    <property type="entry name" value="Signal recognition particle alu RNA binding heterodimer, srp9/1"/>
    <property type="match status" value="1"/>
</dbReference>
<keyword evidence="10" id="KW-1185">Reference proteome</keyword>
<proteinExistence type="inferred from homology"/>
<comment type="similarity">
    <text evidence="2 7">Belongs to the SRP14 family.</text>
</comment>
<keyword evidence="4 7" id="KW-0694">RNA-binding</keyword>
<feature type="region of interest" description="Disordered" evidence="8">
    <location>
        <begin position="132"/>
        <end position="159"/>
    </location>
</feature>
<evidence type="ECO:0000256" key="6">
    <source>
        <dbReference type="ARBA" id="ARBA00023274"/>
    </source>
</evidence>
<feature type="compositionally biased region" description="Basic residues" evidence="8">
    <location>
        <begin position="132"/>
        <end position="148"/>
    </location>
</feature>
<evidence type="ECO:0000256" key="8">
    <source>
        <dbReference type="SAM" id="MobiDB-lite"/>
    </source>
</evidence>
<evidence type="ECO:0000313" key="9">
    <source>
        <dbReference type="EMBL" id="KAK5126171.1"/>
    </source>
</evidence>
<protein>
    <recommendedName>
        <fullName evidence="7">Signal recognition particle subunit SRP14</fullName>
    </recommendedName>
    <alternativeName>
        <fullName evidence="7">Signal recognition particle 14 kDa protein</fullName>
    </alternativeName>
</protein>
<sequence length="159" mass="18086">MAGGHLSNEEVCSPYHELFNRILADQLSQFFTQLSSLFDTRSKKEHGSIYLTQKRLTYDLTSALSTLTKSPDDPLWDLHPSNPLPILIRATDGKSKDKKKEKAKLSTVVRPDELEGFYARYAECCRAGMQALKKRDRSKRKKVKKEKRKAGVVDGEKKA</sequence>
<gene>
    <name evidence="9" type="ORF">LTR16_003132</name>
</gene>
<dbReference type="InterPro" id="IPR003210">
    <property type="entry name" value="Signal_recog_particle_SRP14"/>
</dbReference>
<organism evidence="9 10">
    <name type="scientific">Cryomyces antarcticus</name>
    <dbReference type="NCBI Taxonomy" id="329879"/>
    <lineage>
        <taxon>Eukaryota</taxon>
        <taxon>Fungi</taxon>
        <taxon>Dikarya</taxon>
        <taxon>Ascomycota</taxon>
        <taxon>Pezizomycotina</taxon>
        <taxon>Dothideomycetes</taxon>
        <taxon>Dothideomycetes incertae sedis</taxon>
        <taxon>Cryomyces</taxon>
    </lineage>
</organism>
<dbReference type="Pfam" id="PF02290">
    <property type="entry name" value="SRP14"/>
    <property type="match status" value="1"/>
</dbReference>
<dbReference type="InterPro" id="IPR009018">
    <property type="entry name" value="Signal_recog_particle_SRP9/14"/>
</dbReference>
<reference evidence="9 10" key="1">
    <citation type="submission" date="2023-08" db="EMBL/GenBank/DDBJ databases">
        <title>Black Yeasts Isolated from many extreme environments.</title>
        <authorList>
            <person name="Coleine C."/>
            <person name="Stajich J.E."/>
            <person name="Selbmann L."/>
        </authorList>
    </citation>
    <scope>NUCLEOTIDE SEQUENCE [LARGE SCALE GENOMIC DNA]</scope>
    <source>
        <strain evidence="9 10">CCFEE 536</strain>
    </source>
</reference>
<evidence type="ECO:0000256" key="3">
    <source>
        <dbReference type="ARBA" id="ARBA00022490"/>
    </source>
</evidence>
<dbReference type="Proteomes" id="UP001357485">
    <property type="component" value="Unassembled WGS sequence"/>
</dbReference>
<comment type="subcellular location">
    <subcellularLocation>
        <location evidence="1 7">Cytoplasm</location>
    </subcellularLocation>
</comment>
<dbReference type="SUPFAM" id="SSF54762">
    <property type="entry name" value="Signal recognition particle alu RNA binding heterodimer, SRP9/14"/>
    <property type="match status" value="1"/>
</dbReference>
<evidence type="ECO:0000256" key="4">
    <source>
        <dbReference type="ARBA" id="ARBA00022884"/>
    </source>
</evidence>
<keyword evidence="5 7" id="KW-0733">Signal recognition particle</keyword>
<dbReference type="PANTHER" id="PTHR12013">
    <property type="entry name" value="SIGNAL RECOGNITION PARTICLE 14 KD PROTEIN"/>
    <property type="match status" value="1"/>
</dbReference>
<comment type="function">
    <text evidence="7">Component of the signal recognition particle (SRP) complex, a ribonucleoprotein complex that mediates the cotranslational targeting of secretory and membrane proteins to the endoplasmic reticulum (ER).</text>
</comment>
<keyword evidence="6 7" id="KW-0687">Ribonucleoprotein</keyword>
<name>A0ABR0KSQ6_9PEZI</name>
<evidence type="ECO:0000256" key="1">
    <source>
        <dbReference type="ARBA" id="ARBA00004496"/>
    </source>
</evidence>